<evidence type="ECO:0000313" key="1">
    <source>
        <dbReference type="EMBL" id="GIP56998.1"/>
    </source>
</evidence>
<sequence length="62" mass="6856">MKEGSLPLSLLYNHDETISYSVYHCFSRQLRRLRSCQAGEGEHQATAAFPIPALPAVPPNGE</sequence>
<dbReference type="Proteomes" id="UP000681290">
    <property type="component" value="Unassembled WGS sequence"/>
</dbReference>
<dbReference type="EMBL" id="BOSM01000001">
    <property type="protein sequence ID" value="GIP56998.1"/>
    <property type="molecule type" value="Genomic_DNA"/>
</dbReference>
<gene>
    <name evidence="1" type="ORF">J15TS10_08120</name>
</gene>
<keyword evidence="2" id="KW-1185">Reference proteome</keyword>
<comment type="caution">
    <text evidence="1">The sequence shown here is derived from an EMBL/GenBank/DDBJ whole genome shotgun (WGS) entry which is preliminary data.</text>
</comment>
<name>A0ABQ4MM00_9BACL</name>
<proteinExistence type="predicted"/>
<reference evidence="1 2" key="1">
    <citation type="submission" date="2021-03" db="EMBL/GenBank/DDBJ databases">
        <title>Antimicrobial resistance genes in bacteria isolated from Japanese honey, and their potential for conferring macrolide and lincosamide resistance in the American foulbrood pathogen Paenibacillus larvae.</title>
        <authorList>
            <person name="Okamoto M."/>
            <person name="Kumagai M."/>
            <person name="Kanamori H."/>
            <person name="Takamatsu D."/>
        </authorList>
    </citation>
    <scope>NUCLEOTIDE SEQUENCE [LARGE SCALE GENOMIC DNA]</scope>
    <source>
        <strain evidence="1 2">J15TS10</strain>
    </source>
</reference>
<evidence type="ECO:0000313" key="2">
    <source>
        <dbReference type="Proteomes" id="UP000681290"/>
    </source>
</evidence>
<accession>A0ABQ4MM00</accession>
<organism evidence="1 2">
    <name type="scientific">Paenibacillus woosongensis</name>
    <dbReference type="NCBI Taxonomy" id="307580"/>
    <lineage>
        <taxon>Bacteria</taxon>
        <taxon>Bacillati</taxon>
        <taxon>Bacillota</taxon>
        <taxon>Bacilli</taxon>
        <taxon>Bacillales</taxon>
        <taxon>Paenibacillaceae</taxon>
        <taxon>Paenibacillus</taxon>
    </lineage>
</organism>
<protein>
    <submittedName>
        <fullName evidence="1">Uncharacterized protein</fullName>
    </submittedName>
</protein>